<evidence type="ECO:0000313" key="2">
    <source>
        <dbReference type="EMBL" id="CAN99496.1"/>
    </source>
</evidence>
<dbReference type="BioCyc" id="SCEL448385:SCE_RS47670-MONOMER"/>
<proteinExistence type="predicted"/>
<feature type="chain" id="PRO_5002735295" evidence="1">
    <location>
        <begin position="34"/>
        <end position="259"/>
    </location>
</feature>
<protein>
    <submittedName>
        <fullName evidence="2">Uncharacterized protein</fullName>
    </submittedName>
</protein>
<dbReference type="KEGG" id="scl:sce9323"/>
<sequence length="259" mass="26983">MRAMRATLPSVLPGLLGALLMAPIASCTPSCEAAAGPAPGAPAAVQVRSFGALRAIMHEGQTGPAVRIGDVVPGPRAFGIGALSALRGEVTVVDDAIWTSYARDDGTLDVRPAGAEEEAALFVVANVARWQEATLDADVPDGQIDARIEALLRERGLDTEGAVPVQVRGGFRDLRWHVIDGRKLAPGGGHADHVRASVNGALPAAEGVLVGFFSKRHHGVFTHMGSNTHFHVVLPERPLMGHVDGVTLARGARVLLPAP</sequence>
<dbReference type="AlphaFoldDB" id="A9GHH1"/>
<dbReference type="Gene3D" id="3.30.1330.80">
    <property type="entry name" value="Hypothetical protein, similar to alpha- acetolactate decarboxylase, domain 2"/>
    <property type="match status" value="1"/>
</dbReference>
<dbReference type="Proteomes" id="UP000002139">
    <property type="component" value="Chromosome"/>
</dbReference>
<dbReference type="SUPFAM" id="SSF117856">
    <property type="entry name" value="AF0104/ALDC/Ptd012-like"/>
    <property type="match status" value="1"/>
</dbReference>
<dbReference type="EMBL" id="AM746676">
    <property type="protein sequence ID" value="CAN99496.1"/>
    <property type="molecule type" value="Genomic_DNA"/>
</dbReference>
<dbReference type="HOGENOM" id="CLU_1150511_0_0_7"/>
<dbReference type="GO" id="GO:0045151">
    <property type="term" value="P:acetoin biosynthetic process"/>
    <property type="evidence" value="ECO:0007669"/>
    <property type="project" value="InterPro"/>
</dbReference>
<dbReference type="UniPathway" id="UPA00626">
    <property type="reaction ID" value="UER00678"/>
</dbReference>
<keyword evidence="1" id="KW-0732">Signal</keyword>
<keyword evidence="3" id="KW-1185">Reference proteome</keyword>
<accession>A9GHH1</accession>
<dbReference type="InterPro" id="IPR005128">
    <property type="entry name" value="Acetolactate_a_deCO2ase"/>
</dbReference>
<organism evidence="2 3">
    <name type="scientific">Sorangium cellulosum (strain So ce56)</name>
    <name type="common">Polyangium cellulosum (strain So ce56)</name>
    <dbReference type="NCBI Taxonomy" id="448385"/>
    <lineage>
        <taxon>Bacteria</taxon>
        <taxon>Pseudomonadati</taxon>
        <taxon>Myxococcota</taxon>
        <taxon>Polyangia</taxon>
        <taxon>Polyangiales</taxon>
        <taxon>Polyangiaceae</taxon>
        <taxon>Sorangium</taxon>
    </lineage>
</organism>
<dbReference type="eggNOG" id="COG3527">
    <property type="taxonomic scope" value="Bacteria"/>
</dbReference>
<evidence type="ECO:0000313" key="3">
    <source>
        <dbReference type="Proteomes" id="UP000002139"/>
    </source>
</evidence>
<reference evidence="2 3" key="1">
    <citation type="journal article" date="2007" name="Nat. Biotechnol.">
        <title>Complete genome sequence of the myxobacterium Sorangium cellulosum.</title>
        <authorList>
            <person name="Schneiker S."/>
            <person name="Perlova O."/>
            <person name="Kaiser O."/>
            <person name="Gerth K."/>
            <person name="Alici A."/>
            <person name="Altmeyer M.O."/>
            <person name="Bartels D."/>
            <person name="Bekel T."/>
            <person name="Beyer S."/>
            <person name="Bode E."/>
            <person name="Bode H.B."/>
            <person name="Bolten C.J."/>
            <person name="Choudhuri J.V."/>
            <person name="Doss S."/>
            <person name="Elnakady Y.A."/>
            <person name="Frank B."/>
            <person name="Gaigalat L."/>
            <person name="Goesmann A."/>
            <person name="Groeger C."/>
            <person name="Gross F."/>
            <person name="Jelsbak L."/>
            <person name="Jelsbak L."/>
            <person name="Kalinowski J."/>
            <person name="Kegler C."/>
            <person name="Knauber T."/>
            <person name="Konietzny S."/>
            <person name="Kopp M."/>
            <person name="Krause L."/>
            <person name="Krug D."/>
            <person name="Linke B."/>
            <person name="Mahmud T."/>
            <person name="Martinez-Arias R."/>
            <person name="McHardy A.C."/>
            <person name="Merai M."/>
            <person name="Meyer F."/>
            <person name="Mormann S."/>
            <person name="Munoz-Dorado J."/>
            <person name="Perez J."/>
            <person name="Pradella S."/>
            <person name="Rachid S."/>
            <person name="Raddatz G."/>
            <person name="Rosenau F."/>
            <person name="Rueckert C."/>
            <person name="Sasse F."/>
            <person name="Scharfe M."/>
            <person name="Schuster S.C."/>
            <person name="Suen G."/>
            <person name="Treuner-Lange A."/>
            <person name="Velicer G.J."/>
            <person name="Vorholter F.-J."/>
            <person name="Weissman K.J."/>
            <person name="Welch R.D."/>
            <person name="Wenzel S.C."/>
            <person name="Whitworth D.E."/>
            <person name="Wilhelm S."/>
            <person name="Wittmann C."/>
            <person name="Bloecker H."/>
            <person name="Puehler A."/>
            <person name="Mueller R."/>
        </authorList>
    </citation>
    <scope>NUCLEOTIDE SEQUENCE [LARGE SCALE GENOMIC DNA]</scope>
    <source>
        <strain evidence="3">So ce56</strain>
    </source>
</reference>
<dbReference type="STRING" id="448385.sce9323"/>
<feature type="signal peptide" evidence="1">
    <location>
        <begin position="1"/>
        <end position="33"/>
    </location>
</feature>
<dbReference type="GO" id="GO:0047605">
    <property type="term" value="F:acetolactate decarboxylase activity"/>
    <property type="evidence" value="ECO:0007669"/>
    <property type="project" value="InterPro"/>
</dbReference>
<name>A9GHH1_SORC5</name>
<gene>
    <name evidence="2" type="ordered locus">sce9323</name>
</gene>
<evidence type="ECO:0000256" key="1">
    <source>
        <dbReference type="SAM" id="SignalP"/>
    </source>
</evidence>
<dbReference type="Pfam" id="PF03306">
    <property type="entry name" value="AAL_decarboxy"/>
    <property type="match status" value="1"/>
</dbReference>